<proteinExistence type="predicted"/>
<dbReference type="Proteomes" id="UP000276133">
    <property type="component" value="Unassembled WGS sequence"/>
</dbReference>
<gene>
    <name evidence="1" type="ORF">BpHYR1_015469</name>
</gene>
<evidence type="ECO:0000313" key="1">
    <source>
        <dbReference type="EMBL" id="RMZ98333.1"/>
    </source>
</evidence>
<accession>A0A3M7PH53</accession>
<feature type="non-terminal residue" evidence="1">
    <location>
        <position position="1"/>
    </location>
</feature>
<dbReference type="EMBL" id="REGN01010837">
    <property type="protein sequence ID" value="RMZ98333.1"/>
    <property type="molecule type" value="Genomic_DNA"/>
</dbReference>
<organism evidence="1 2">
    <name type="scientific">Brachionus plicatilis</name>
    <name type="common">Marine rotifer</name>
    <name type="synonym">Brachionus muelleri</name>
    <dbReference type="NCBI Taxonomy" id="10195"/>
    <lineage>
        <taxon>Eukaryota</taxon>
        <taxon>Metazoa</taxon>
        <taxon>Spiralia</taxon>
        <taxon>Gnathifera</taxon>
        <taxon>Rotifera</taxon>
        <taxon>Eurotatoria</taxon>
        <taxon>Monogononta</taxon>
        <taxon>Pseudotrocha</taxon>
        <taxon>Ploima</taxon>
        <taxon>Brachionidae</taxon>
        <taxon>Brachionus</taxon>
    </lineage>
</organism>
<name>A0A3M7PH53_BRAPC</name>
<comment type="caution">
    <text evidence="1">The sequence shown here is derived from an EMBL/GenBank/DDBJ whole genome shotgun (WGS) entry which is preliminary data.</text>
</comment>
<evidence type="ECO:0000313" key="2">
    <source>
        <dbReference type="Proteomes" id="UP000276133"/>
    </source>
</evidence>
<reference evidence="1 2" key="1">
    <citation type="journal article" date="2018" name="Sci. Rep.">
        <title>Genomic signatures of local adaptation to the degree of environmental predictability in rotifers.</title>
        <authorList>
            <person name="Franch-Gras L."/>
            <person name="Hahn C."/>
            <person name="Garcia-Roger E.M."/>
            <person name="Carmona M.J."/>
            <person name="Serra M."/>
            <person name="Gomez A."/>
        </authorList>
    </citation>
    <scope>NUCLEOTIDE SEQUENCE [LARGE SCALE GENOMIC DNA]</scope>
    <source>
        <strain evidence="1">HYR1</strain>
    </source>
</reference>
<dbReference type="AlphaFoldDB" id="A0A3M7PH53"/>
<keyword evidence="2" id="KW-1185">Reference proteome</keyword>
<protein>
    <submittedName>
        <fullName evidence="1">Uncharacterized protein</fullName>
    </submittedName>
</protein>
<sequence>TLACAESNKRNRRYRGFSNSFTLLTHNPFRLGYHRPFFLLKDYNFLNKFFAVRLCFLNRSVLNNLRNLSFLVILHTFCRFYKIELRTKTYLKILAIYLINII</sequence>